<evidence type="ECO:0000256" key="3">
    <source>
        <dbReference type="ARBA" id="ARBA00022801"/>
    </source>
</evidence>
<comment type="similarity">
    <text evidence="1">Belongs to the sulfatase family.</text>
</comment>
<dbReference type="InterPro" id="IPR000917">
    <property type="entry name" value="Sulfatase_N"/>
</dbReference>
<evidence type="ECO:0000313" key="8">
    <source>
        <dbReference type="Proteomes" id="UP000594435"/>
    </source>
</evidence>
<dbReference type="PANTHER" id="PTHR42693:SF53">
    <property type="entry name" value="ENDO-4-O-SULFATASE"/>
    <property type="match status" value="1"/>
</dbReference>
<feature type="domain" description="Sulfatase N-terminal" evidence="6">
    <location>
        <begin position="30"/>
        <end position="381"/>
    </location>
</feature>
<protein>
    <submittedName>
        <fullName evidence="7">Sulfatase-like hydrolase/transferase</fullName>
    </submittedName>
</protein>
<dbReference type="Gene3D" id="3.30.1120.10">
    <property type="match status" value="1"/>
</dbReference>
<dbReference type="InterPro" id="IPR017850">
    <property type="entry name" value="Alkaline_phosphatase_core_sf"/>
</dbReference>
<evidence type="ECO:0000256" key="4">
    <source>
        <dbReference type="ARBA" id="ARBA00022837"/>
    </source>
</evidence>
<evidence type="ECO:0000256" key="2">
    <source>
        <dbReference type="ARBA" id="ARBA00022723"/>
    </source>
</evidence>
<keyword evidence="4" id="KW-0106">Calcium</keyword>
<dbReference type="PROSITE" id="PS00149">
    <property type="entry name" value="SULFATASE_2"/>
    <property type="match status" value="1"/>
</dbReference>
<dbReference type="GO" id="GO:0004065">
    <property type="term" value="F:arylsulfatase activity"/>
    <property type="evidence" value="ECO:0007669"/>
    <property type="project" value="TreeGrafter"/>
</dbReference>
<organism evidence="7 8">
    <name type="scientific">Vibrio navarrensis</name>
    <dbReference type="NCBI Taxonomy" id="29495"/>
    <lineage>
        <taxon>Bacteria</taxon>
        <taxon>Pseudomonadati</taxon>
        <taxon>Pseudomonadota</taxon>
        <taxon>Gammaproteobacteria</taxon>
        <taxon>Vibrionales</taxon>
        <taxon>Vibrionaceae</taxon>
        <taxon>Vibrio</taxon>
    </lineage>
</organism>
<dbReference type="PROSITE" id="PS51257">
    <property type="entry name" value="PROKAR_LIPOPROTEIN"/>
    <property type="match status" value="1"/>
</dbReference>
<geneLocation type="plasmid" evidence="7 8">
    <name>pVN20-VB00237</name>
</geneLocation>
<dbReference type="AlphaFoldDB" id="A0AAJ4LX57"/>
<gene>
    <name evidence="7" type="ORF">I3X05_23385</name>
</gene>
<accession>A0AAJ4LX57</accession>
<dbReference type="InterPro" id="IPR024607">
    <property type="entry name" value="Sulfatase_CS"/>
</dbReference>
<dbReference type="Proteomes" id="UP000594435">
    <property type="component" value="Plasmid pVN20-VB00237"/>
</dbReference>
<dbReference type="Pfam" id="PF00884">
    <property type="entry name" value="Sulfatase"/>
    <property type="match status" value="1"/>
</dbReference>
<proteinExistence type="inferred from homology"/>
<name>A0AAJ4LX57_9VIBR</name>
<dbReference type="Gene3D" id="3.40.720.10">
    <property type="entry name" value="Alkaline Phosphatase, subunit A"/>
    <property type="match status" value="1"/>
</dbReference>
<feature type="signal peptide" evidence="5">
    <location>
        <begin position="1"/>
        <end position="25"/>
    </location>
</feature>
<feature type="chain" id="PRO_5042557267" evidence="5">
    <location>
        <begin position="26"/>
        <end position="532"/>
    </location>
</feature>
<dbReference type="PROSITE" id="PS00523">
    <property type="entry name" value="SULFATASE_1"/>
    <property type="match status" value="1"/>
</dbReference>
<dbReference type="SUPFAM" id="SSF53649">
    <property type="entry name" value="Alkaline phosphatase-like"/>
    <property type="match status" value="1"/>
</dbReference>
<evidence type="ECO:0000313" key="7">
    <source>
        <dbReference type="EMBL" id="QPL56588.1"/>
    </source>
</evidence>
<keyword evidence="3 7" id="KW-0378">Hydrolase</keyword>
<evidence type="ECO:0000256" key="1">
    <source>
        <dbReference type="ARBA" id="ARBA00008779"/>
    </source>
</evidence>
<sequence length="532" mass="60291">MSFKKSVLAGMVGAACIAAPMHSLAADEKPNVLVIVMDDLGKQQLDFAMGEIEKEVLKKRFVSDRYKVDFDKAYDAAKRAMPNVTQLAKEGVSMTNAYVATPVCGPSRAGILTGRFPHSFGIYSNDDAHHGVPRDVTMLPELFQENGYATANIGKYHNAKITKTKVPENQRTRDYHDNEISKPEKGFFPNDRGFDYSYSYFASGSAVYNSPAVFRNYENITAWGFLTHNLTNEALNFIDKAEKEDKPFFINLAYSVPHIPLEQPAPNKYMSKFDTGNVEVDKYYAHINASDEGIGQIIDKLKETGEYENTLIFFLSDNGAVGESPMPRNGMNKAYKGQRYRGGVNVPFIAHWKGVLPERSTNDTLVSAMDILPTALSAAGIDIPSELKVDGVDILPTMQGARNKPHPYLYWAGPRAFHYDAEKNDAFWSQYWDWITYKQPNVEPSPYVERKSRGEWAIKDQEWSLHFYDDGNHVYELYNYSKDISESNNLAKQYPEKVTEMKAAFYEWIKTKPAPMDWGQDRYQILTESAKK</sequence>
<dbReference type="EMBL" id="CP065219">
    <property type="protein sequence ID" value="QPL56588.1"/>
    <property type="molecule type" value="Genomic_DNA"/>
</dbReference>
<keyword evidence="7" id="KW-0614">Plasmid</keyword>
<keyword evidence="2" id="KW-0479">Metal-binding</keyword>
<reference evidence="7 8" key="1">
    <citation type="submission" date="2020-11" db="EMBL/GenBank/DDBJ databases">
        <title>Complete and Circularized Genome Assembly of a human isolate of Vibrio navarrensis biotype pommerensis with MiSeq and MinION Sequence Data.</title>
        <authorList>
            <person name="Schwartz K."/>
            <person name="Borowiak M."/>
            <person name="Deneke C."/>
            <person name="Balau V."/>
            <person name="Metelmann C."/>
            <person name="Strauch E."/>
        </authorList>
    </citation>
    <scope>NUCLEOTIDE SEQUENCE [LARGE SCALE GENOMIC DNA]</scope>
    <source>
        <strain evidence="7 8">20-VB00237</strain>
        <plasmid evidence="7 8">pVN20-VB00237</plasmid>
    </source>
</reference>
<evidence type="ECO:0000259" key="6">
    <source>
        <dbReference type="Pfam" id="PF00884"/>
    </source>
</evidence>
<evidence type="ECO:0000256" key="5">
    <source>
        <dbReference type="SAM" id="SignalP"/>
    </source>
</evidence>
<dbReference type="GO" id="GO:0046872">
    <property type="term" value="F:metal ion binding"/>
    <property type="evidence" value="ECO:0007669"/>
    <property type="project" value="UniProtKB-KW"/>
</dbReference>
<dbReference type="InterPro" id="IPR050738">
    <property type="entry name" value="Sulfatase"/>
</dbReference>
<keyword evidence="5" id="KW-0732">Signal</keyword>
<dbReference type="PANTHER" id="PTHR42693">
    <property type="entry name" value="ARYLSULFATASE FAMILY MEMBER"/>
    <property type="match status" value="1"/>
</dbReference>
<dbReference type="RefSeq" id="WP_337971494.1">
    <property type="nucleotide sequence ID" value="NZ_CP065219.1"/>
</dbReference>